<accession>A0AAJ0IEA1</accession>
<gene>
    <name evidence="4" type="ORF">B0T23DRAFT_309579</name>
</gene>
<dbReference type="SUPFAM" id="SSF56672">
    <property type="entry name" value="DNA/RNA polymerases"/>
    <property type="match status" value="1"/>
</dbReference>
<dbReference type="InterPro" id="IPR043128">
    <property type="entry name" value="Rev_trsase/Diguanyl_cyclase"/>
</dbReference>
<comment type="caution">
    <text evidence="4">The sequence shown here is derived from an EMBL/GenBank/DDBJ whole genome shotgun (WGS) entry which is preliminary data.</text>
</comment>
<evidence type="ECO:0000313" key="4">
    <source>
        <dbReference type="EMBL" id="KAK3498102.1"/>
    </source>
</evidence>
<dbReference type="GeneID" id="87872149"/>
<dbReference type="Proteomes" id="UP001285908">
    <property type="component" value="Unassembled WGS sequence"/>
</dbReference>
<keyword evidence="3" id="KW-0812">Transmembrane</keyword>
<protein>
    <recommendedName>
        <fullName evidence="6">Reverse transcriptase domain-containing protein</fullName>
    </recommendedName>
</protein>
<evidence type="ECO:0000256" key="3">
    <source>
        <dbReference type="SAM" id="Phobius"/>
    </source>
</evidence>
<keyword evidence="5" id="KW-1185">Reference proteome</keyword>
<keyword evidence="2" id="KW-0496">Mitochondrion</keyword>
<comment type="subcellular location">
    <subcellularLocation>
        <location evidence="1">Mitochondrion</location>
    </subcellularLocation>
</comment>
<organism evidence="4 5">
    <name type="scientific">Neurospora hispaniola</name>
    <dbReference type="NCBI Taxonomy" id="588809"/>
    <lineage>
        <taxon>Eukaryota</taxon>
        <taxon>Fungi</taxon>
        <taxon>Dikarya</taxon>
        <taxon>Ascomycota</taxon>
        <taxon>Pezizomycotina</taxon>
        <taxon>Sordariomycetes</taxon>
        <taxon>Sordariomycetidae</taxon>
        <taxon>Sordariales</taxon>
        <taxon>Sordariaceae</taxon>
        <taxon>Neurospora</taxon>
    </lineage>
</organism>
<evidence type="ECO:0008006" key="6">
    <source>
        <dbReference type="Google" id="ProtNLM"/>
    </source>
</evidence>
<evidence type="ECO:0000256" key="2">
    <source>
        <dbReference type="ARBA" id="ARBA00023128"/>
    </source>
</evidence>
<dbReference type="EMBL" id="JAULSX010000002">
    <property type="protein sequence ID" value="KAK3498102.1"/>
    <property type="molecule type" value="Genomic_DNA"/>
</dbReference>
<reference evidence="4 5" key="1">
    <citation type="journal article" date="2023" name="Mol. Phylogenet. Evol.">
        <title>Genome-scale phylogeny and comparative genomics of the fungal order Sordariales.</title>
        <authorList>
            <person name="Hensen N."/>
            <person name="Bonometti L."/>
            <person name="Westerberg I."/>
            <person name="Brannstrom I.O."/>
            <person name="Guillou S."/>
            <person name="Cros-Aarteil S."/>
            <person name="Calhoun S."/>
            <person name="Haridas S."/>
            <person name="Kuo A."/>
            <person name="Mondo S."/>
            <person name="Pangilinan J."/>
            <person name="Riley R."/>
            <person name="LaButti K."/>
            <person name="Andreopoulos B."/>
            <person name="Lipzen A."/>
            <person name="Chen C."/>
            <person name="Yan M."/>
            <person name="Daum C."/>
            <person name="Ng V."/>
            <person name="Clum A."/>
            <person name="Steindorff A."/>
            <person name="Ohm R.A."/>
            <person name="Martin F."/>
            <person name="Silar P."/>
            <person name="Natvig D.O."/>
            <person name="Lalanne C."/>
            <person name="Gautier V."/>
            <person name="Ament-Velasquez S.L."/>
            <person name="Kruys A."/>
            <person name="Hutchinson M.I."/>
            <person name="Powell A.J."/>
            <person name="Barry K."/>
            <person name="Miller A.N."/>
            <person name="Grigoriev I.V."/>
            <person name="Debuchy R."/>
            <person name="Gladieux P."/>
            <person name="Hiltunen Thoren M."/>
            <person name="Johannesson H."/>
        </authorList>
    </citation>
    <scope>NUCLEOTIDE SEQUENCE [LARGE SCALE GENOMIC DNA]</scope>
    <source>
        <strain evidence="4 5">FGSC 10403</strain>
    </source>
</reference>
<keyword evidence="3" id="KW-1133">Transmembrane helix</keyword>
<dbReference type="InterPro" id="IPR043502">
    <property type="entry name" value="DNA/RNA_pol_sf"/>
</dbReference>
<evidence type="ECO:0000256" key="1">
    <source>
        <dbReference type="ARBA" id="ARBA00004173"/>
    </source>
</evidence>
<evidence type="ECO:0000313" key="5">
    <source>
        <dbReference type="Proteomes" id="UP001285908"/>
    </source>
</evidence>
<dbReference type="RefSeq" id="XP_062696366.1">
    <property type="nucleotide sequence ID" value="XM_062834527.1"/>
</dbReference>
<proteinExistence type="predicted"/>
<sequence length="76" mass="8910">YAFIDNIIITSDIAKDYLKYFNTIFTLFIKKNILISLKKSFINFLNVKLLGFCINALGLTLIEERIETMRKLDFPN</sequence>
<dbReference type="GO" id="GO:0005739">
    <property type="term" value="C:mitochondrion"/>
    <property type="evidence" value="ECO:0007669"/>
    <property type="project" value="UniProtKB-SubCell"/>
</dbReference>
<name>A0AAJ0IEA1_9PEZI</name>
<dbReference type="AlphaFoldDB" id="A0AAJ0IEA1"/>
<dbReference type="Gene3D" id="3.30.70.270">
    <property type="match status" value="1"/>
</dbReference>
<feature type="non-terminal residue" evidence="4">
    <location>
        <position position="1"/>
    </location>
</feature>
<keyword evidence="3" id="KW-0472">Membrane</keyword>
<feature type="transmembrane region" description="Helical" evidence="3">
    <location>
        <begin position="41"/>
        <end position="62"/>
    </location>
</feature>